<evidence type="ECO:0008006" key="3">
    <source>
        <dbReference type="Google" id="ProtNLM"/>
    </source>
</evidence>
<gene>
    <name evidence="1" type="ORF">A2122_01905</name>
</gene>
<accession>A0A1G2C7D5</accession>
<protein>
    <recommendedName>
        <fullName evidence="3">REase AHJR-like domain-containing protein</fullName>
    </recommendedName>
</protein>
<dbReference type="Proteomes" id="UP000176648">
    <property type="component" value="Unassembled WGS sequence"/>
</dbReference>
<dbReference type="AlphaFoldDB" id="A0A1G2C7D5"/>
<evidence type="ECO:0000313" key="2">
    <source>
        <dbReference type="Proteomes" id="UP000176648"/>
    </source>
</evidence>
<sequence>MIMRTKEGQDRHDHGVLVVASEARQRGWTTVFADLPTYAKPPVIQSYVPDIYAHNGRAELIVEVETNDSIGTAHAIAQKMAFTRWQQESPTLRKFQVIVA</sequence>
<dbReference type="EMBL" id="MHKU01000003">
    <property type="protein sequence ID" value="OGY97303.1"/>
    <property type="molecule type" value="Genomic_DNA"/>
</dbReference>
<comment type="caution">
    <text evidence="1">The sequence shown here is derived from an EMBL/GenBank/DDBJ whole genome shotgun (WGS) entry which is preliminary data.</text>
</comment>
<name>A0A1G2C7D5_9BACT</name>
<proteinExistence type="predicted"/>
<reference evidence="1 2" key="1">
    <citation type="journal article" date="2016" name="Nat. Commun.">
        <title>Thousands of microbial genomes shed light on interconnected biogeochemical processes in an aquifer system.</title>
        <authorList>
            <person name="Anantharaman K."/>
            <person name="Brown C.T."/>
            <person name="Hug L.A."/>
            <person name="Sharon I."/>
            <person name="Castelle C.J."/>
            <person name="Probst A.J."/>
            <person name="Thomas B.C."/>
            <person name="Singh A."/>
            <person name="Wilkins M.J."/>
            <person name="Karaoz U."/>
            <person name="Brodie E.L."/>
            <person name="Williams K.H."/>
            <person name="Hubbard S.S."/>
            <person name="Banfield J.F."/>
        </authorList>
    </citation>
    <scope>NUCLEOTIDE SEQUENCE [LARGE SCALE GENOMIC DNA]</scope>
</reference>
<organism evidence="1 2">
    <name type="scientific">Candidatus Liptonbacteria bacterium GWB1_49_6</name>
    <dbReference type="NCBI Taxonomy" id="1798644"/>
    <lineage>
        <taxon>Bacteria</taxon>
        <taxon>Candidatus Liptoniibacteriota</taxon>
    </lineage>
</organism>
<evidence type="ECO:0000313" key="1">
    <source>
        <dbReference type="EMBL" id="OGY97303.1"/>
    </source>
</evidence>